<proteinExistence type="predicted"/>
<dbReference type="AlphaFoldDB" id="A0A1G5LHF1"/>
<evidence type="ECO:0000256" key="3">
    <source>
        <dbReference type="ARBA" id="ARBA00022692"/>
    </source>
</evidence>
<feature type="transmembrane region" description="Helical" evidence="6">
    <location>
        <begin position="64"/>
        <end position="84"/>
    </location>
</feature>
<organism evidence="7 8">
    <name type="scientific">Microvirga guangxiensis</name>
    <dbReference type="NCBI Taxonomy" id="549386"/>
    <lineage>
        <taxon>Bacteria</taxon>
        <taxon>Pseudomonadati</taxon>
        <taxon>Pseudomonadota</taxon>
        <taxon>Alphaproteobacteria</taxon>
        <taxon>Hyphomicrobiales</taxon>
        <taxon>Methylobacteriaceae</taxon>
        <taxon>Microvirga</taxon>
    </lineage>
</organism>
<comment type="subcellular location">
    <subcellularLocation>
        <location evidence="1">Cell membrane</location>
        <topology evidence="1">Multi-pass membrane protein</topology>
    </subcellularLocation>
</comment>
<evidence type="ECO:0000256" key="6">
    <source>
        <dbReference type="SAM" id="Phobius"/>
    </source>
</evidence>
<dbReference type="CDD" id="cd06579">
    <property type="entry name" value="TM_PBP1_transp_AraH_like"/>
    <property type="match status" value="1"/>
</dbReference>
<dbReference type="STRING" id="549386.SAMN02927923_04332"/>
<evidence type="ECO:0000256" key="2">
    <source>
        <dbReference type="ARBA" id="ARBA00022475"/>
    </source>
</evidence>
<protein>
    <submittedName>
        <fullName evidence="7">Monosaccharide ABC transporter membrane protein, CUT2 family</fullName>
    </submittedName>
</protein>
<evidence type="ECO:0000256" key="5">
    <source>
        <dbReference type="ARBA" id="ARBA00023136"/>
    </source>
</evidence>
<dbReference type="InterPro" id="IPR001851">
    <property type="entry name" value="ABC_transp_permease"/>
</dbReference>
<keyword evidence="5 6" id="KW-0472">Membrane</keyword>
<reference evidence="7 8" key="1">
    <citation type="submission" date="2016-10" db="EMBL/GenBank/DDBJ databases">
        <authorList>
            <person name="de Groot N.N."/>
        </authorList>
    </citation>
    <scope>NUCLEOTIDE SEQUENCE [LARGE SCALE GENOMIC DNA]</scope>
    <source>
        <strain evidence="7 8">CGMCC 1.7666</strain>
    </source>
</reference>
<feature type="transmembrane region" description="Helical" evidence="6">
    <location>
        <begin position="23"/>
        <end position="43"/>
    </location>
</feature>
<dbReference type="Proteomes" id="UP000199569">
    <property type="component" value="Unassembled WGS sequence"/>
</dbReference>
<keyword evidence="4 6" id="KW-1133">Transmembrane helix</keyword>
<feature type="transmembrane region" description="Helical" evidence="6">
    <location>
        <begin position="307"/>
        <end position="324"/>
    </location>
</feature>
<sequence length="328" mass="34045">MSRRVNATTALWGLRLDPDDKPVAFAVGFVMLILLIGTGYTLYTQGSAPLLQPQYLLQQLQVGSFLGIVAAGLMLVILLGHIDLSVPWTLTAAAMIATAVGGPWAIPAGIGVGLVVGMVNGLGVAYLRVPSMIFTLGMNAVMRGLMVAHTGGFAPQTAATDLMQYLAVARIGDMIPAALLVWLAVSVAVVAILTRTTLGRSIYAIGNRERAAYLSGIDTNRVILVTFALSGAAAGLAGVLLAGYSTKAYQGMGDAYLLPAIAAVVIGGTNILGGRGRYLGTLVGVILIVLLNSVLSIMQMLEAGRQIIYGCVIISMLLVYGRGARVTG</sequence>
<dbReference type="PANTHER" id="PTHR32196">
    <property type="entry name" value="ABC TRANSPORTER PERMEASE PROTEIN YPHD-RELATED-RELATED"/>
    <property type="match status" value="1"/>
</dbReference>
<feature type="transmembrane region" description="Helical" evidence="6">
    <location>
        <begin position="174"/>
        <end position="193"/>
    </location>
</feature>
<feature type="transmembrane region" description="Helical" evidence="6">
    <location>
        <begin position="222"/>
        <end position="244"/>
    </location>
</feature>
<evidence type="ECO:0000256" key="4">
    <source>
        <dbReference type="ARBA" id="ARBA00022989"/>
    </source>
</evidence>
<evidence type="ECO:0000313" key="8">
    <source>
        <dbReference type="Proteomes" id="UP000199569"/>
    </source>
</evidence>
<dbReference type="EMBL" id="FMVJ01000018">
    <property type="protein sequence ID" value="SCZ12347.1"/>
    <property type="molecule type" value="Genomic_DNA"/>
</dbReference>
<feature type="transmembrane region" description="Helical" evidence="6">
    <location>
        <begin position="104"/>
        <end position="126"/>
    </location>
</feature>
<keyword evidence="2" id="KW-1003">Cell membrane</keyword>
<accession>A0A1G5LHF1</accession>
<feature type="transmembrane region" description="Helical" evidence="6">
    <location>
        <begin position="256"/>
        <end position="272"/>
    </location>
</feature>
<evidence type="ECO:0000313" key="7">
    <source>
        <dbReference type="EMBL" id="SCZ12347.1"/>
    </source>
</evidence>
<feature type="transmembrane region" description="Helical" evidence="6">
    <location>
        <begin position="279"/>
        <end position="301"/>
    </location>
</feature>
<dbReference type="Pfam" id="PF02653">
    <property type="entry name" value="BPD_transp_2"/>
    <property type="match status" value="1"/>
</dbReference>
<dbReference type="GO" id="GO:0005886">
    <property type="term" value="C:plasma membrane"/>
    <property type="evidence" value="ECO:0007669"/>
    <property type="project" value="UniProtKB-SubCell"/>
</dbReference>
<keyword evidence="3 6" id="KW-0812">Transmembrane</keyword>
<name>A0A1G5LHF1_9HYPH</name>
<gene>
    <name evidence="7" type="ORF">SAMN02927923_04332</name>
</gene>
<feature type="transmembrane region" description="Helical" evidence="6">
    <location>
        <begin position="133"/>
        <end position="154"/>
    </location>
</feature>
<dbReference type="GO" id="GO:0022857">
    <property type="term" value="F:transmembrane transporter activity"/>
    <property type="evidence" value="ECO:0007669"/>
    <property type="project" value="InterPro"/>
</dbReference>
<evidence type="ECO:0000256" key="1">
    <source>
        <dbReference type="ARBA" id="ARBA00004651"/>
    </source>
</evidence>
<keyword evidence="8" id="KW-1185">Reference proteome</keyword>